<dbReference type="EMBL" id="CAWYQH010000096">
    <property type="protein sequence ID" value="CAK8683117.1"/>
    <property type="molecule type" value="Genomic_DNA"/>
</dbReference>
<dbReference type="InterPro" id="IPR029052">
    <property type="entry name" value="Metallo-depent_PP-like"/>
</dbReference>
<dbReference type="SUPFAM" id="SSF56300">
    <property type="entry name" value="Metallo-dependent phosphatases"/>
    <property type="match status" value="1"/>
</dbReference>
<name>A0ABP0FU26_CLALP</name>
<keyword evidence="4 7" id="KW-0732">Signal</keyword>
<dbReference type="PANTHER" id="PTHR10161">
    <property type="entry name" value="TARTRATE-RESISTANT ACID PHOSPHATASE TYPE 5"/>
    <property type="match status" value="1"/>
</dbReference>
<dbReference type="InterPro" id="IPR051558">
    <property type="entry name" value="Metallophosphoesterase_PAP"/>
</dbReference>
<evidence type="ECO:0000259" key="8">
    <source>
        <dbReference type="Pfam" id="PF00149"/>
    </source>
</evidence>
<evidence type="ECO:0000256" key="1">
    <source>
        <dbReference type="ARBA" id="ARBA00000032"/>
    </source>
</evidence>
<evidence type="ECO:0000313" key="10">
    <source>
        <dbReference type="Proteomes" id="UP001642483"/>
    </source>
</evidence>
<gene>
    <name evidence="9" type="ORF">CVLEPA_LOCUS14222</name>
</gene>
<evidence type="ECO:0000256" key="5">
    <source>
        <dbReference type="ARBA" id="ARBA00022801"/>
    </source>
</evidence>
<dbReference type="PANTHER" id="PTHR10161:SF14">
    <property type="entry name" value="TARTRATE-RESISTANT ACID PHOSPHATASE TYPE 5"/>
    <property type="match status" value="1"/>
</dbReference>
<proteinExistence type="predicted"/>
<feature type="chain" id="PRO_5045510282" description="Tartrate-resistant acid phosphatase type 5" evidence="7">
    <location>
        <begin position="21"/>
        <end position="332"/>
    </location>
</feature>
<protein>
    <recommendedName>
        <fullName evidence="3 6">Tartrate-resistant acid phosphatase type 5</fullName>
        <ecNumber evidence="2 6">3.1.3.2</ecNumber>
    </recommendedName>
</protein>
<organism evidence="9 10">
    <name type="scientific">Clavelina lepadiformis</name>
    <name type="common">Light-bulb sea squirt</name>
    <name type="synonym">Ascidia lepadiformis</name>
    <dbReference type="NCBI Taxonomy" id="159417"/>
    <lineage>
        <taxon>Eukaryota</taxon>
        <taxon>Metazoa</taxon>
        <taxon>Chordata</taxon>
        <taxon>Tunicata</taxon>
        <taxon>Ascidiacea</taxon>
        <taxon>Aplousobranchia</taxon>
        <taxon>Clavelinidae</taxon>
        <taxon>Clavelina</taxon>
    </lineage>
</organism>
<reference evidence="9 10" key="1">
    <citation type="submission" date="2024-02" db="EMBL/GenBank/DDBJ databases">
        <authorList>
            <person name="Daric V."/>
            <person name="Darras S."/>
        </authorList>
    </citation>
    <scope>NUCLEOTIDE SEQUENCE [LARGE SCALE GENOMIC DNA]</scope>
</reference>
<sequence length="332" mass="37317">MPCSISISVILLSIVALCACQNGRTLFHRSDKTEVNMIVMGDWGGIPIYPYYSPFELACAKEMMSKAKLHNTDFVVALGDNFYYDGVTDEFDPRFQNTFEKVFSDESFLDTPWFILAGNHDHRGNITAQIAYSKRSHRWNFPQLWYNIEVQRPDMNITIVMIDTVTLCGNTLSDSDEGQPSGIFDQRLASDQLAFIEDSIKDNKNHYVLVAGHFPVWSVAEHGPTQCLVEKLKPLLEKYGVSAYFSGHDHNLQHIRESGSPVEYFVSGAVDIVNPSMKHESDIPANSLQYHWASVLGLAGFATVEATTENMVVKFHSATGATLYKYSIPPRK</sequence>
<dbReference type="PIRSF" id="PIRSF000898">
    <property type="entry name" value="Acid_Ptase_5"/>
    <property type="match status" value="1"/>
</dbReference>
<comment type="caution">
    <text evidence="9">The sequence shown here is derived from an EMBL/GenBank/DDBJ whole genome shotgun (WGS) entry which is preliminary data.</text>
</comment>
<feature type="signal peptide" evidence="7">
    <location>
        <begin position="1"/>
        <end position="20"/>
    </location>
</feature>
<evidence type="ECO:0000256" key="2">
    <source>
        <dbReference type="ARBA" id="ARBA00012646"/>
    </source>
</evidence>
<dbReference type="EC" id="3.1.3.2" evidence="2 6"/>
<keyword evidence="5 6" id="KW-0378">Hydrolase</keyword>
<evidence type="ECO:0000313" key="9">
    <source>
        <dbReference type="EMBL" id="CAK8683117.1"/>
    </source>
</evidence>
<comment type="catalytic activity">
    <reaction evidence="1 6">
        <text>a phosphate monoester + H2O = an alcohol + phosphate</text>
        <dbReference type="Rhea" id="RHEA:15017"/>
        <dbReference type="ChEBI" id="CHEBI:15377"/>
        <dbReference type="ChEBI" id="CHEBI:30879"/>
        <dbReference type="ChEBI" id="CHEBI:43474"/>
        <dbReference type="ChEBI" id="CHEBI:67140"/>
        <dbReference type="EC" id="3.1.3.2"/>
    </reaction>
</comment>
<keyword evidence="10" id="KW-1185">Reference proteome</keyword>
<dbReference type="InterPro" id="IPR024927">
    <property type="entry name" value="Acid_PPase"/>
</dbReference>
<evidence type="ECO:0000256" key="4">
    <source>
        <dbReference type="ARBA" id="ARBA00022729"/>
    </source>
</evidence>
<evidence type="ECO:0000256" key="7">
    <source>
        <dbReference type="SAM" id="SignalP"/>
    </source>
</evidence>
<evidence type="ECO:0000256" key="3">
    <source>
        <dbReference type="ARBA" id="ARBA00015822"/>
    </source>
</evidence>
<dbReference type="InterPro" id="IPR004843">
    <property type="entry name" value="Calcineurin-like_PHP"/>
</dbReference>
<keyword evidence="6" id="KW-0408">Iron</keyword>
<feature type="domain" description="Calcineurin-like phosphoesterase" evidence="8">
    <location>
        <begin position="38"/>
        <end position="251"/>
    </location>
</feature>
<dbReference type="Gene3D" id="3.60.21.10">
    <property type="match status" value="1"/>
</dbReference>
<dbReference type="CDD" id="cd07378">
    <property type="entry name" value="MPP_ACP5"/>
    <property type="match status" value="1"/>
</dbReference>
<dbReference type="Pfam" id="PF00149">
    <property type="entry name" value="Metallophos"/>
    <property type="match status" value="1"/>
</dbReference>
<evidence type="ECO:0000256" key="6">
    <source>
        <dbReference type="PIRNR" id="PIRNR000898"/>
    </source>
</evidence>
<dbReference type="Proteomes" id="UP001642483">
    <property type="component" value="Unassembled WGS sequence"/>
</dbReference>
<accession>A0ABP0FU26</accession>